<dbReference type="InterPro" id="IPR036704">
    <property type="entry name" value="RraA/RraA-like_sf"/>
</dbReference>
<dbReference type="GO" id="GO:0046872">
    <property type="term" value="F:metal ion binding"/>
    <property type="evidence" value="ECO:0007669"/>
    <property type="project" value="UniProtKB-KW"/>
</dbReference>
<accession>A0A9W6RG75</accession>
<comment type="subunit">
    <text evidence="4 10">Homotrimer.</text>
</comment>
<evidence type="ECO:0000256" key="4">
    <source>
        <dbReference type="ARBA" id="ARBA00011233"/>
    </source>
</evidence>
<dbReference type="Pfam" id="PF03737">
    <property type="entry name" value="RraA-like"/>
    <property type="match status" value="1"/>
</dbReference>
<dbReference type="RefSeq" id="WP_285622657.1">
    <property type="nucleotide sequence ID" value="NZ_BSTJ01000004.1"/>
</dbReference>
<evidence type="ECO:0000256" key="10">
    <source>
        <dbReference type="RuleBase" id="RU004338"/>
    </source>
</evidence>
<evidence type="ECO:0000256" key="2">
    <source>
        <dbReference type="ARBA" id="ARBA00001968"/>
    </source>
</evidence>
<dbReference type="EMBL" id="BSTJ01000004">
    <property type="protein sequence ID" value="GLY75526.1"/>
    <property type="molecule type" value="Genomic_DNA"/>
</dbReference>
<dbReference type="PANTHER" id="PTHR33254:SF4">
    <property type="entry name" value="4-HYDROXY-4-METHYL-2-OXOGLUTARATE ALDOLASE 3-RELATED"/>
    <property type="match status" value="1"/>
</dbReference>
<evidence type="ECO:0000256" key="9">
    <source>
        <dbReference type="PIRSR" id="PIRSR605493-1"/>
    </source>
</evidence>
<dbReference type="EC" id="4.1.1.112" evidence="10"/>
<protein>
    <recommendedName>
        <fullName evidence="10">4-hydroxy-4-methyl-2-oxoglutarate aldolase</fullName>
        <shortName evidence="10">HMG aldolase</shortName>
        <ecNumber evidence="10">4.1.1.112</ecNumber>
        <ecNumber evidence="10">4.1.3.17</ecNumber>
    </recommendedName>
    <alternativeName>
        <fullName evidence="10">Oxaloacetate decarboxylase</fullName>
    </alternativeName>
</protein>
<evidence type="ECO:0000256" key="8">
    <source>
        <dbReference type="ARBA" id="ARBA00047973"/>
    </source>
</evidence>
<dbReference type="GO" id="GO:0008948">
    <property type="term" value="F:oxaloacetate decarboxylase activity"/>
    <property type="evidence" value="ECO:0007669"/>
    <property type="project" value="UniProtKB-EC"/>
</dbReference>
<dbReference type="EC" id="4.1.3.17" evidence="10"/>
<feature type="binding site" evidence="9">
    <location>
        <begin position="75"/>
        <end position="78"/>
    </location>
    <ligand>
        <name>substrate</name>
    </ligand>
</feature>
<proteinExistence type="inferred from homology"/>
<sequence length="156" mass="16741">MTIITADLYDEHGDDLQSCELQLRQFGRRTAFHGDVTTVRCHEDNVLLKSVLTEPGEGRVLVVDGGGSLRAALMGDLIATLAADNRWAGVVINGAVRDTVALRTIDLGIKALGSNPRKSRKEGLGDRDVPVSFGGVTFHPGTRLFSDDDGILVTRA</sequence>
<feature type="binding site" evidence="9">
    <location>
        <position position="97"/>
    </location>
    <ligand>
        <name>substrate</name>
    </ligand>
</feature>
<comment type="cofactor">
    <cofactor evidence="9">
        <name>Mg(2+)</name>
        <dbReference type="ChEBI" id="CHEBI:18420"/>
    </cofactor>
</comment>
<evidence type="ECO:0000313" key="12">
    <source>
        <dbReference type="Proteomes" id="UP001165135"/>
    </source>
</evidence>
<dbReference type="Proteomes" id="UP001165135">
    <property type="component" value="Unassembled WGS sequence"/>
</dbReference>
<dbReference type="AlphaFoldDB" id="A0A9W6RG75"/>
<comment type="similarity">
    <text evidence="3 10">Belongs to the class II aldolase/RraA-like family.</text>
</comment>
<comment type="caution">
    <text evidence="11">The sequence shown here is derived from an EMBL/GenBank/DDBJ whole genome shotgun (WGS) entry which is preliminary data.</text>
</comment>
<comment type="catalytic activity">
    <reaction evidence="8 10">
        <text>oxaloacetate + H(+) = pyruvate + CO2</text>
        <dbReference type="Rhea" id="RHEA:15641"/>
        <dbReference type="ChEBI" id="CHEBI:15361"/>
        <dbReference type="ChEBI" id="CHEBI:15378"/>
        <dbReference type="ChEBI" id="CHEBI:16452"/>
        <dbReference type="ChEBI" id="CHEBI:16526"/>
        <dbReference type="EC" id="4.1.1.112"/>
    </reaction>
</comment>
<evidence type="ECO:0000256" key="3">
    <source>
        <dbReference type="ARBA" id="ARBA00008621"/>
    </source>
</evidence>
<dbReference type="NCBIfam" id="NF006875">
    <property type="entry name" value="PRK09372.1"/>
    <property type="match status" value="1"/>
</dbReference>
<keyword evidence="5 9" id="KW-0479">Metal-binding</keyword>
<dbReference type="GO" id="GO:0047443">
    <property type="term" value="F:4-hydroxy-4-methyl-2-oxoglutarate aldolase activity"/>
    <property type="evidence" value="ECO:0007669"/>
    <property type="project" value="UniProtKB-EC"/>
</dbReference>
<dbReference type="GO" id="GO:0008428">
    <property type="term" value="F:ribonuclease inhibitor activity"/>
    <property type="evidence" value="ECO:0007669"/>
    <property type="project" value="InterPro"/>
</dbReference>
<evidence type="ECO:0000256" key="6">
    <source>
        <dbReference type="ARBA" id="ARBA00023239"/>
    </source>
</evidence>
<dbReference type="Gene3D" id="3.50.30.40">
    <property type="entry name" value="Ribonuclease E inhibitor RraA/RraA-like"/>
    <property type="match status" value="1"/>
</dbReference>
<comment type="catalytic activity">
    <reaction evidence="1 10">
        <text>4-hydroxy-4-methyl-2-oxoglutarate = 2 pyruvate</text>
        <dbReference type="Rhea" id="RHEA:22748"/>
        <dbReference type="ChEBI" id="CHEBI:15361"/>
        <dbReference type="ChEBI" id="CHEBI:58276"/>
        <dbReference type="EC" id="4.1.3.17"/>
    </reaction>
</comment>
<organism evidence="11 12">
    <name type="scientific">Actinoallomurus iriomotensis</name>
    <dbReference type="NCBI Taxonomy" id="478107"/>
    <lineage>
        <taxon>Bacteria</taxon>
        <taxon>Bacillati</taxon>
        <taxon>Actinomycetota</taxon>
        <taxon>Actinomycetes</taxon>
        <taxon>Streptosporangiales</taxon>
        <taxon>Thermomonosporaceae</taxon>
        <taxon>Actinoallomurus</taxon>
    </lineage>
</organism>
<dbReference type="NCBIfam" id="TIGR01935">
    <property type="entry name" value="NOT-MenG"/>
    <property type="match status" value="1"/>
</dbReference>
<evidence type="ECO:0000313" key="11">
    <source>
        <dbReference type="EMBL" id="GLY75526.1"/>
    </source>
</evidence>
<dbReference type="GO" id="GO:0051252">
    <property type="term" value="P:regulation of RNA metabolic process"/>
    <property type="evidence" value="ECO:0007669"/>
    <property type="project" value="InterPro"/>
</dbReference>
<keyword evidence="6 10" id="KW-0456">Lyase</keyword>
<evidence type="ECO:0000256" key="5">
    <source>
        <dbReference type="ARBA" id="ARBA00022723"/>
    </source>
</evidence>
<evidence type="ECO:0000256" key="7">
    <source>
        <dbReference type="ARBA" id="ARBA00025046"/>
    </source>
</evidence>
<dbReference type="PANTHER" id="PTHR33254">
    <property type="entry name" value="4-HYDROXY-4-METHYL-2-OXOGLUTARATE ALDOLASE 3-RELATED"/>
    <property type="match status" value="1"/>
</dbReference>
<name>A0A9W6RG75_9ACTN</name>
<gene>
    <name evidence="11" type="primary">rraA</name>
    <name evidence="11" type="ORF">Airi01_037930</name>
</gene>
<dbReference type="CDD" id="cd16841">
    <property type="entry name" value="RraA_family"/>
    <property type="match status" value="1"/>
</dbReference>
<feature type="binding site" evidence="9">
    <location>
        <position position="98"/>
    </location>
    <ligand>
        <name>Mg(2+)</name>
        <dbReference type="ChEBI" id="CHEBI:18420"/>
    </ligand>
</feature>
<dbReference type="InterPro" id="IPR005493">
    <property type="entry name" value="RraA/RraA-like"/>
</dbReference>
<evidence type="ECO:0000256" key="1">
    <source>
        <dbReference type="ARBA" id="ARBA00001342"/>
    </source>
</evidence>
<reference evidence="11" key="1">
    <citation type="submission" date="2023-03" db="EMBL/GenBank/DDBJ databases">
        <title>Actinoallomurus iriomotensis NBRC 103681.</title>
        <authorList>
            <person name="Ichikawa N."/>
            <person name="Sato H."/>
            <person name="Tonouchi N."/>
        </authorList>
    </citation>
    <scope>NUCLEOTIDE SEQUENCE</scope>
    <source>
        <strain evidence="11">NBRC 103681</strain>
    </source>
</reference>
<dbReference type="SUPFAM" id="SSF89562">
    <property type="entry name" value="RraA-like"/>
    <property type="match status" value="1"/>
</dbReference>
<keyword evidence="9" id="KW-0460">Magnesium</keyword>
<comment type="cofactor">
    <cofactor evidence="2 10">
        <name>a divalent metal cation</name>
        <dbReference type="ChEBI" id="CHEBI:60240"/>
    </cofactor>
</comment>
<dbReference type="InterPro" id="IPR010203">
    <property type="entry name" value="RraA"/>
</dbReference>
<comment type="function">
    <text evidence="7 10">Catalyzes the aldol cleavage of 4-hydroxy-4-methyl-2-oxoglutarate (HMG) into 2 molecules of pyruvate. Also contains a secondary oxaloacetate (OAA) decarboxylase activity due to the common pyruvate enolate transition state formed following C-C bond cleavage in the retro-aldol and decarboxylation reactions.</text>
</comment>